<evidence type="ECO:0000259" key="2">
    <source>
        <dbReference type="Pfam" id="PF01494"/>
    </source>
</evidence>
<dbReference type="Proteomes" id="UP001560045">
    <property type="component" value="Unassembled WGS sequence"/>
</dbReference>
<feature type="region of interest" description="Disordered" evidence="1">
    <location>
        <begin position="381"/>
        <end position="412"/>
    </location>
</feature>
<dbReference type="Gene3D" id="3.50.50.60">
    <property type="entry name" value="FAD/NAD(P)-binding domain"/>
    <property type="match status" value="1"/>
</dbReference>
<accession>A0ABV3XEA2</accession>
<keyword evidence="3" id="KW-0560">Oxidoreductase</keyword>
<evidence type="ECO:0000256" key="1">
    <source>
        <dbReference type="SAM" id="MobiDB-lite"/>
    </source>
</evidence>
<dbReference type="RefSeq" id="WP_369206212.1">
    <property type="nucleotide sequence ID" value="NZ_JBFNXQ010000029.1"/>
</dbReference>
<feature type="compositionally biased region" description="Low complexity" evidence="1">
    <location>
        <begin position="381"/>
        <end position="396"/>
    </location>
</feature>
<dbReference type="EMBL" id="JBFNXQ010000029">
    <property type="protein sequence ID" value="MEX5718904.1"/>
    <property type="molecule type" value="Genomic_DNA"/>
</dbReference>
<dbReference type="InterPro" id="IPR051704">
    <property type="entry name" value="FAD_aromatic-hydroxylase"/>
</dbReference>
<dbReference type="Pfam" id="PF01494">
    <property type="entry name" value="FAD_binding_3"/>
    <property type="match status" value="1"/>
</dbReference>
<dbReference type="PANTHER" id="PTHR46865">
    <property type="entry name" value="OXIDOREDUCTASE-RELATED"/>
    <property type="match status" value="1"/>
</dbReference>
<dbReference type="Gene3D" id="3.30.9.10">
    <property type="entry name" value="D-Amino Acid Oxidase, subunit A, domain 2"/>
    <property type="match status" value="1"/>
</dbReference>
<dbReference type="PANTHER" id="PTHR46865:SF8">
    <property type="entry name" value="POSSIBLE OXIDOREDUCTASE"/>
    <property type="match status" value="1"/>
</dbReference>
<protein>
    <submittedName>
        <fullName evidence="3">FAD-dependent monooxygenase</fullName>
    </submittedName>
</protein>
<dbReference type="InterPro" id="IPR002938">
    <property type="entry name" value="FAD-bd"/>
</dbReference>
<keyword evidence="4" id="KW-1185">Reference proteome</keyword>
<reference evidence="3 4" key="1">
    <citation type="submission" date="2024-06" db="EMBL/GenBank/DDBJ databases">
        <title>Draft genome sequence of Geodermatophilus badlandi, a novel member of the Geodermatophilaceae isolated from badland sedimentary rocks in the Red desert, Wyoming, USA.</title>
        <authorList>
            <person name="Ben Tekaya S."/>
            <person name="Nouioui I."/>
            <person name="Flores G.M."/>
            <person name="Shaal M.N."/>
            <person name="Bredoire F."/>
            <person name="Basile F."/>
            <person name="Van Diepen L."/>
            <person name="Ward N.L."/>
        </authorList>
    </citation>
    <scope>NUCLEOTIDE SEQUENCE [LARGE SCALE GENOMIC DNA]</scope>
    <source>
        <strain evidence="3 4">WL48A</strain>
    </source>
</reference>
<organism evidence="3 4">
    <name type="scientific">Geodermatophilus maliterrae</name>
    <dbReference type="NCBI Taxonomy" id="3162531"/>
    <lineage>
        <taxon>Bacteria</taxon>
        <taxon>Bacillati</taxon>
        <taxon>Actinomycetota</taxon>
        <taxon>Actinomycetes</taxon>
        <taxon>Geodermatophilales</taxon>
        <taxon>Geodermatophilaceae</taxon>
        <taxon>Geodermatophilus</taxon>
    </lineage>
</organism>
<comment type="caution">
    <text evidence="3">The sequence shown here is derived from an EMBL/GenBank/DDBJ whole genome shotgun (WGS) entry which is preliminary data.</text>
</comment>
<sequence length="412" mass="43772">MAVRILVVGAGIAGLSAALRLRQLGGSPTLVEAAPGPRGRGYMIDFFGPGVDAADRLGLRPALERIHAPVERLVFVDGSGRSRVTVSYPALRRRVFGGQHYNFLRGDLEAQLHAAARDAGVELSHGREVSGVQQAEAAGDPVVVRYADGAEEEWDVVLGADGIHSRVRTDLLEPDEWTTRDLGHAVWAFILDGGVPGVRREDFLTLAAPGRMVAAYPVDEGRTAVFFVHRSPDGGGEPGADLPGTLHRRFGDLGWLVPELLARAPAAVDRYTDRTVQVRSRVWHRGRVALLGDACWCVSPLAGQGASLALAGGVAVAEALATASAVADVPVVLDQVRDRLGPVVARRADAGARTASWFAPEERWRMAVRDVSLRASAWGSSARCSAGGSAWSVRPRSPAPRAPGRGRGDWTA</sequence>
<evidence type="ECO:0000313" key="3">
    <source>
        <dbReference type="EMBL" id="MEX5718904.1"/>
    </source>
</evidence>
<name>A0ABV3XEA2_9ACTN</name>
<feature type="domain" description="FAD-binding" evidence="2">
    <location>
        <begin position="3"/>
        <end position="324"/>
    </location>
</feature>
<evidence type="ECO:0000313" key="4">
    <source>
        <dbReference type="Proteomes" id="UP001560045"/>
    </source>
</evidence>
<proteinExistence type="predicted"/>
<gene>
    <name evidence="3" type="ORF">ABQ292_11095</name>
</gene>
<dbReference type="InterPro" id="IPR036188">
    <property type="entry name" value="FAD/NAD-bd_sf"/>
</dbReference>
<dbReference type="GO" id="GO:0004497">
    <property type="term" value="F:monooxygenase activity"/>
    <property type="evidence" value="ECO:0007669"/>
    <property type="project" value="UniProtKB-KW"/>
</dbReference>
<keyword evidence="3" id="KW-0503">Monooxygenase</keyword>
<dbReference type="PRINTS" id="PR00420">
    <property type="entry name" value="RNGMNOXGNASE"/>
</dbReference>
<dbReference type="SUPFAM" id="SSF51905">
    <property type="entry name" value="FAD/NAD(P)-binding domain"/>
    <property type="match status" value="1"/>
</dbReference>